<feature type="transmembrane region" description="Helical" evidence="10">
    <location>
        <begin position="286"/>
        <end position="308"/>
    </location>
</feature>
<feature type="domain" description="Peptidase C39" evidence="13">
    <location>
        <begin position="1"/>
        <end position="119"/>
    </location>
</feature>
<dbReference type="GO" id="GO:0030253">
    <property type="term" value="P:protein secretion by the type I secretion system"/>
    <property type="evidence" value="ECO:0007669"/>
    <property type="project" value="InterPro"/>
</dbReference>
<dbReference type="NCBIfam" id="TIGR01846">
    <property type="entry name" value="type_I_sec_HlyB"/>
    <property type="match status" value="1"/>
</dbReference>
<dbReference type="Gene3D" id="1.20.1560.10">
    <property type="entry name" value="ABC transporter type 1, transmembrane domain"/>
    <property type="match status" value="1"/>
</dbReference>
<gene>
    <name evidence="14" type="ORF">HLH33_18630</name>
</gene>
<evidence type="ECO:0000256" key="4">
    <source>
        <dbReference type="ARBA" id="ARBA00022692"/>
    </source>
</evidence>
<protein>
    <submittedName>
        <fullName evidence="14">Type I secretion system permease/ATPase</fullName>
    </submittedName>
</protein>
<evidence type="ECO:0000256" key="7">
    <source>
        <dbReference type="ARBA" id="ARBA00022840"/>
    </source>
</evidence>
<dbReference type="AlphaFoldDB" id="A0A7W4I8R1"/>
<dbReference type="SMART" id="SM00382">
    <property type="entry name" value="AAA"/>
    <property type="match status" value="1"/>
</dbReference>
<dbReference type="GO" id="GO:0006508">
    <property type="term" value="P:proteolysis"/>
    <property type="evidence" value="ECO:0007669"/>
    <property type="project" value="InterPro"/>
</dbReference>
<dbReference type="GO" id="GO:0015421">
    <property type="term" value="F:ABC-type oligopeptide transporter activity"/>
    <property type="evidence" value="ECO:0007669"/>
    <property type="project" value="TreeGrafter"/>
</dbReference>
<dbReference type="GO" id="GO:0030256">
    <property type="term" value="C:type I protein secretion system complex"/>
    <property type="evidence" value="ECO:0007669"/>
    <property type="project" value="InterPro"/>
</dbReference>
<dbReference type="InterPro" id="IPR036640">
    <property type="entry name" value="ABC1_TM_sf"/>
</dbReference>
<dbReference type="Gene3D" id="3.90.70.10">
    <property type="entry name" value="Cysteine proteinases"/>
    <property type="match status" value="1"/>
</dbReference>
<feature type="domain" description="ABC transmembrane type-1" evidence="12">
    <location>
        <begin position="149"/>
        <end position="429"/>
    </location>
</feature>
<dbReference type="GO" id="GO:0008233">
    <property type="term" value="F:peptidase activity"/>
    <property type="evidence" value="ECO:0007669"/>
    <property type="project" value="InterPro"/>
</dbReference>
<dbReference type="EMBL" id="JABEQG010000071">
    <property type="protein sequence ID" value="MBB2158281.1"/>
    <property type="molecule type" value="Genomic_DNA"/>
</dbReference>
<dbReference type="PROSITE" id="PS50929">
    <property type="entry name" value="ABC_TM1F"/>
    <property type="match status" value="1"/>
</dbReference>
<dbReference type="Proteomes" id="UP000550787">
    <property type="component" value="Unassembled WGS sequence"/>
</dbReference>
<keyword evidence="8 10" id="KW-1133">Transmembrane helix</keyword>
<evidence type="ECO:0000256" key="6">
    <source>
        <dbReference type="ARBA" id="ARBA00022801"/>
    </source>
</evidence>
<keyword evidence="3" id="KW-1003">Cell membrane</keyword>
<sequence length="704" mass="77245">MPDLSITVIQALANLLNFHGKSVSPTTLSKNLPGGELNDKILLVLAQGYNFKAKVAHLRQKSLHGANFPLIAFLYNGDATLVLAVNDLEVLLQSGWNNYPTKESIALFKERWSGKVLLGRPVETIGETARFGLITVASLIWQHRSVVSLVFLASLAVQILGLASPLIFEMVVDKVLPNHTVGTLTVLTIALVGTAAFEFVSDIFRTYLINHTASRVDLELGIKLFKHLMGLPLSYFGARRAGVIITRMREIESLRSFLTGSALTSVMDATFAVVFFIAMYCYSSKLFIFELFTVPFYVIICLVMAPLFRLSVNAKFNAGSKNQSFLVEAVSGIETVKALGSERAFSRIWNENLERFVNAALNVNTISSIGNKAVQFFSKVTTTGILYIGAYEVMSGRLTIGGLVAFNMLSQKVTSPILRLSQLWQDFYQVKVSADRIGDIMDTPLERPMLKRGVALQRLCPSISFDGVSFKYQIDGPLVLSGLNMRVLPEETVGIVGPSGCGKSTIAKLVQGLYSPSVGVIRIGNHDVASYDLEWLRDQIGVVSQESFLFNGTIIDNISLFTPGASMEKIIGYAKVSGAHDFIMRLPDGYHTVISERGASLSGGQRQRLALARTLAREPKILVLDEATSALDYESEAAIQENMPEICAGRTVLIIAHRLTAVRRCDRIIVVENGQVAEEGPHAALIQNRGRYFDLFSSQDLSIE</sequence>
<dbReference type="InterPro" id="IPR003593">
    <property type="entry name" value="AAA+_ATPase"/>
</dbReference>
<evidence type="ECO:0000313" key="15">
    <source>
        <dbReference type="Proteomes" id="UP000550787"/>
    </source>
</evidence>
<dbReference type="InterPro" id="IPR010132">
    <property type="entry name" value="ATPase_T1SS_HlyB"/>
</dbReference>
<dbReference type="GO" id="GO:0016887">
    <property type="term" value="F:ATP hydrolysis activity"/>
    <property type="evidence" value="ECO:0007669"/>
    <property type="project" value="InterPro"/>
</dbReference>
<dbReference type="SUPFAM" id="SSF90123">
    <property type="entry name" value="ABC transporter transmembrane region"/>
    <property type="match status" value="1"/>
</dbReference>
<feature type="transmembrane region" description="Helical" evidence="10">
    <location>
        <begin position="146"/>
        <end position="168"/>
    </location>
</feature>
<keyword evidence="2" id="KW-0813">Transport</keyword>
<dbReference type="InterPro" id="IPR003439">
    <property type="entry name" value="ABC_transporter-like_ATP-bd"/>
</dbReference>
<evidence type="ECO:0000256" key="5">
    <source>
        <dbReference type="ARBA" id="ARBA00022741"/>
    </source>
</evidence>
<keyword evidence="6" id="KW-0378">Hydrolase</keyword>
<organism evidence="14 15">
    <name type="scientific">Gluconacetobacter diazotrophicus</name>
    <name type="common">Acetobacter diazotrophicus</name>
    <dbReference type="NCBI Taxonomy" id="33996"/>
    <lineage>
        <taxon>Bacteria</taxon>
        <taxon>Pseudomonadati</taxon>
        <taxon>Pseudomonadota</taxon>
        <taxon>Alphaproteobacteria</taxon>
        <taxon>Acetobacterales</taxon>
        <taxon>Acetobacteraceae</taxon>
        <taxon>Gluconacetobacter</taxon>
    </lineage>
</organism>
<comment type="caution">
    <text evidence="14">The sequence shown here is derived from an EMBL/GenBank/DDBJ whole genome shotgun (WGS) entry which is preliminary data.</text>
</comment>
<name>A0A7W4I8R1_GLUDI</name>
<evidence type="ECO:0000259" key="11">
    <source>
        <dbReference type="PROSITE" id="PS50893"/>
    </source>
</evidence>
<dbReference type="InterPro" id="IPR039421">
    <property type="entry name" value="Type_1_exporter"/>
</dbReference>
<evidence type="ECO:0000256" key="3">
    <source>
        <dbReference type="ARBA" id="ARBA00022475"/>
    </source>
</evidence>
<dbReference type="InterPro" id="IPR017871">
    <property type="entry name" value="ABC_transporter-like_CS"/>
</dbReference>
<evidence type="ECO:0000256" key="2">
    <source>
        <dbReference type="ARBA" id="ARBA00022448"/>
    </source>
</evidence>
<dbReference type="InterPro" id="IPR027417">
    <property type="entry name" value="P-loop_NTPase"/>
</dbReference>
<keyword evidence="5" id="KW-0547">Nucleotide-binding</keyword>
<accession>A0A7W4I8R1</accession>
<keyword evidence="9 10" id="KW-0472">Membrane</keyword>
<dbReference type="Pfam" id="PF00664">
    <property type="entry name" value="ABC_membrane"/>
    <property type="match status" value="1"/>
</dbReference>
<evidence type="ECO:0000259" key="12">
    <source>
        <dbReference type="PROSITE" id="PS50929"/>
    </source>
</evidence>
<dbReference type="CDD" id="cd18588">
    <property type="entry name" value="ABC_6TM_CyaB_HlyB_like"/>
    <property type="match status" value="1"/>
</dbReference>
<comment type="subcellular location">
    <subcellularLocation>
        <location evidence="1">Cell membrane</location>
        <topology evidence="1">Multi-pass membrane protein</topology>
    </subcellularLocation>
</comment>
<keyword evidence="4 10" id="KW-0812">Transmembrane</keyword>
<feature type="domain" description="ABC transporter" evidence="11">
    <location>
        <begin position="463"/>
        <end position="698"/>
    </location>
</feature>
<dbReference type="GO" id="GO:0005524">
    <property type="term" value="F:ATP binding"/>
    <property type="evidence" value="ECO:0007669"/>
    <property type="project" value="UniProtKB-KW"/>
</dbReference>
<dbReference type="SUPFAM" id="SSF52540">
    <property type="entry name" value="P-loop containing nucleoside triphosphate hydrolases"/>
    <property type="match status" value="1"/>
</dbReference>
<proteinExistence type="predicted"/>
<dbReference type="GO" id="GO:0005886">
    <property type="term" value="C:plasma membrane"/>
    <property type="evidence" value="ECO:0007669"/>
    <property type="project" value="UniProtKB-SubCell"/>
</dbReference>
<dbReference type="PROSITE" id="PS00211">
    <property type="entry name" value="ABC_TRANSPORTER_1"/>
    <property type="match status" value="1"/>
</dbReference>
<dbReference type="RefSeq" id="WP_183116660.1">
    <property type="nucleotide sequence ID" value="NZ_JABEQG010000071.1"/>
</dbReference>
<reference evidence="14 15" key="1">
    <citation type="submission" date="2020-04" db="EMBL/GenBank/DDBJ databases">
        <title>Description of novel Gluconacetobacter.</title>
        <authorList>
            <person name="Sombolestani A."/>
        </authorList>
    </citation>
    <scope>NUCLEOTIDE SEQUENCE [LARGE SCALE GENOMIC DNA]</scope>
    <source>
        <strain evidence="14 15">LMG 7603</strain>
    </source>
</reference>
<keyword evidence="7" id="KW-0067">ATP-binding</keyword>
<dbReference type="Pfam" id="PF00005">
    <property type="entry name" value="ABC_tran"/>
    <property type="match status" value="1"/>
</dbReference>
<feature type="transmembrane region" description="Helical" evidence="10">
    <location>
        <begin position="180"/>
        <end position="200"/>
    </location>
</feature>
<feature type="transmembrane region" description="Helical" evidence="10">
    <location>
        <begin position="257"/>
        <end position="280"/>
    </location>
</feature>
<dbReference type="PROSITE" id="PS50990">
    <property type="entry name" value="PEPTIDASE_C39"/>
    <property type="match status" value="1"/>
</dbReference>
<dbReference type="PANTHER" id="PTHR43394:SF1">
    <property type="entry name" value="ATP-BINDING CASSETTE SUB-FAMILY B MEMBER 10, MITOCHONDRIAL"/>
    <property type="match status" value="1"/>
</dbReference>
<evidence type="ECO:0000256" key="1">
    <source>
        <dbReference type="ARBA" id="ARBA00004651"/>
    </source>
</evidence>
<evidence type="ECO:0000256" key="10">
    <source>
        <dbReference type="SAM" id="Phobius"/>
    </source>
</evidence>
<evidence type="ECO:0000256" key="9">
    <source>
        <dbReference type="ARBA" id="ARBA00023136"/>
    </source>
</evidence>
<dbReference type="Gene3D" id="3.40.50.300">
    <property type="entry name" value="P-loop containing nucleotide triphosphate hydrolases"/>
    <property type="match status" value="1"/>
</dbReference>
<evidence type="ECO:0000313" key="14">
    <source>
        <dbReference type="EMBL" id="MBB2158281.1"/>
    </source>
</evidence>
<dbReference type="FunFam" id="3.40.50.300:FF:000299">
    <property type="entry name" value="ABC transporter ATP-binding protein/permease"/>
    <property type="match status" value="1"/>
</dbReference>
<dbReference type="Pfam" id="PF03412">
    <property type="entry name" value="Peptidase_C39"/>
    <property type="match status" value="1"/>
</dbReference>
<dbReference type="PROSITE" id="PS50893">
    <property type="entry name" value="ABC_TRANSPORTER_2"/>
    <property type="match status" value="1"/>
</dbReference>
<dbReference type="PANTHER" id="PTHR43394">
    <property type="entry name" value="ATP-DEPENDENT PERMEASE MDL1, MITOCHONDRIAL"/>
    <property type="match status" value="1"/>
</dbReference>
<evidence type="ECO:0000259" key="13">
    <source>
        <dbReference type="PROSITE" id="PS50990"/>
    </source>
</evidence>
<dbReference type="InterPro" id="IPR011527">
    <property type="entry name" value="ABC1_TM_dom"/>
</dbReference>
<evidence type="ECO:0000256" key="8">
    <source>
        <dbReference type="ARBA" id="ARBA00022989"/>
    </source>
</evidence>
<dbReference type="InterPro" id="IPR005074">
    <property type="entry name" value="Peptidase_C39"/>
</dbReference>